<dbReference type="AlphaFoldDB" id="A0A1H6AV64"/>
<dbReference type="PANTHER" id="PTHR35091">
    <property type="entry name" value="FLAGELLAR PROTEIN FLIL"/>
    <property type="match status" value="1"/>
</dbReference>
<evidence type="ECO:0000256" key="3">
    <source>
        <dbReference type="ARBA" id="ARBA00008281"/>
    </source>
</evidence>
<dbReference type="PANTHER" id="PTHR35091:SF2">
    <property type="entry name" value="FLAGELLAR PROTEIN FLIL"/>
    <property type="match status" value="1"/>
</dbReference>
<evidence type="ECO:0000256" key="4">
    <source>
        <dbReference type="ARBA" id="ARBA00022475"/>
    </source>
</evidence>
<comment type="function">
    <text evidence="1 10">Controls the rotational direction of flagella during chemotaxis.</text>
</comment>
<accession>A0A1H6AV64</accession>
<organism evidence="11 12">
    <name type="scientific">Vibrio hangzhouensis</name>
    <dbReference type="NCBI Taxonomy" id="462991"/>
    <lineage>
        <taxon>Bacteria</taxon>
        <taxon>Pseudomonadati</taxon>
        <taxon>Pseudomonadota</taxon>
        <taxon>Gammaproteobacteria</taxon>
        <taxon>Vibrionales</taxon>
        <taxon>Vibrionaceae</taxon>
        <taxon>Vibrio</taxon>
    </lineage>
</organism>
<gene>
    <name evidence="11" type="ORF">SAMN04488244_11748</name>
</gene>
<dbReference type="GO" id="GO:0009425">
    <property type="term" value="C:bacterial-type flagellum basal body"/>
    <property type="evidence" value="ECO:0007669"/>
    <property type="project" value="InterPro"/>
</dbReference>
<evidence type="ECO:0000256" key="5">
    <source>
        <dbReference type="ARBA" id="ARBA00022500"/>
    </source>
</evidence>
<feature type="transmembrane region" description="Helical" evidence="10">
    <location>
        <begin position="6"/>
        <end position="32"/>
    </location>
</feature>
<keyword evidence="9 10" id="KW-0472">Membrane</keyword>
<comment type="subcellular location">
    <subcellularLocation>
        <location evidence="10">Cell inner membrane</location>
    </subcellularLocation>
    <subcellularLocation>
        <location evidence="2">Cell membrane</location>
        <topology evidence="2">Single-pass membrane protein</topology>
    </subcellularLocation>
</comment>
<dbReference type="EMBL" id="FNVG01000017">
    <property type="protein sequence ID" value="SEG51937.1"/>
    <property type="molecule type" value="Genomic_DNA"/>
</dbReference>
<keyword evidence="11" id="KW-0969">Cilium</keyword>
<sequence>MTKQQFFAMFIAMLIASALVSAATVFGAAWYLKQAGDDSSMIENTPLSFLTEDNSARHAPSFQSLDKVVLSVRGKKQTHFVMIELAVETRRPERLQNINDYMPVVRNAMLNLFSQKTYEDLHGEQALTSLQNEVKNTVMQAFAKTDVIRDIDDVLLTKYVVQ</sequence>
<protein>
    <recommendedName>
        <fullName evidence="10">Flagellar protein FliL</fullName>
    </recommendedName>
</protein>
<evidence type="ECO:0000313" key="11">
    <source>
        <dbReference type="EMBL" id="SEG51937.1"/>
    </source>
</evidence>
<keyword evidence="8 10" id="KW-1133">Transmembrane helix</keyword>
<proteinExistence type="inferred from homology"/>
<dbReference type="Proteomes" id="UP000236721">
    <property type="component" value="Unassembled WGS sequence"/>
</dbReference>
<keyword evidence="10" id="KW-0997">Cell inner membrane</keyword>
<keyword evidence="11" id="KW-0966">Cell projection</keyword>
<evidence type="ECO:0000256" key="2">
    <source>
        <dbReference type="ARBA" id="ARBA00004162"/>
    </source>
</evidence>
<dbReference type="InterPro" id="IPR005503">
    <property type="entry name" value="FliL"/>
</dbReference>
<keyword evidence="7 10" id="KW-0283">Flagellar rotation</keyword>
<evidence type="ECO:0000256" key="6">
    <source>
        <dbReference type="ARBA" id="ARBA00022692"/>
    </source>
</evidence>
<evidence type="ECO:0000256" key="7">
    <source>
        <dbReference type="ARBA" id="ARBA00022779"/>
    </source>
</evidence>
<evidence type="ECO:0000256" key="9">
    <source>
        <dbReference type="ARBA" id="ARBA00023136"/>
    </source>
</evidence>
<comment type="similarity">
    <text evidence="3 10">Belongs to the FliL family.</text>
</comment>
<keyword evidence="4" id="KW-1003">Cell membrane</keyword>
<dbReference type="RefSeq" id="WP_103881393.1">
    <property type="nucleotide sequence ID" value="NZ_FNVG01000017.1"/>
</dbReference>
<dbReference type="GO" id="GO:0071978">
    <property type="term" value="P:bacterial-type flagellum-dependent swarming motility"/>
    <property type="evidence" value="ECO:0007669"/>
    <property type="project" value="TreeGrafter"/>
</dbReference>
<keyword evidence="12" id="KW-1185">Reference proteome</keyword>
<dbReference type="GO" id="GO:0006935">
    <property type="term" value="P:chemotaxis"/>
    <property type="evidence" value="ECO:0007669"/>
    <property type="project" value="UniProtKB-KW"/>
</dbReference>
<evidence type="ECO:0000313" key="12">
    <source>
        <dbReference type="Proteomes" id="UP000236721"/>
    </source>
</evidence>
<keyword evidence="11" id="KW-0282">Flagellum</keyword>
<evidence type="ECO:0000256" key="1">
    <source>
        <dbReference type="ARBA" id="ARBA00002254"/>
    </source>
</evidence>
<keyword evidence="5 10" id="KW-0145">Chemotaxis</keyword>
<evidence type="ECO:0000256" key="8">
    <source>
        <dbReference type="ARBA" id="ARBA00022989"/>
    </source>
</evidence>
<evidence type="ECO:0000256" key="10">
    <source>
        <dbReference type="RuleBase" id="RU364125"/>
    </source>
</evidence>
<keyword evidence="6 10" id="KW-0812">Transmembrane</keyword>
<dbReference type="GO" id="GO:0005886">
    <property type="term" value="C:plasma membrane"/>
    <property type="evidence" value="ECO:0007669"/>
    <property type="project" value="UniProtKB-SubCell"/>
</dbReference>
<name>A0A1H6AV64_9VIBR</name>
<dbReference type="Pfam" id="PF03748">
    <property type="entry name" value="FliL"/>
    <property type="match status" value="1"/>
</dbReference>
<dbReference type="OrthoDB" id="5815057at2"/>
<reference evidence="12" key="1">
    <citation type="submission" date="2016-10" db="EMBL/GenBank/DDBJ databases">
        <authorList>
            <person name="Varghese N."/>
            <person name="Submissions S."/>
        </authorList>
    </citation>
    <scope>NUCLEOTIDE SEQUENCE [LARGE SCALE GENOMIC DNA]</scope>
    <source>
        <strain evidence="12">CGMCC 1.7062</strain>
    </source>
</reference>